<comment type="caution">
    <text evidence="1">The sequence shown here is derived from an EMBL/GenBank/DDBJ whole genome shotgun (WGS) entry which is preliminary data.</text>
</comment>
<sequence>MREDTPSGRALVRKEIMRLVNRMASGVGLKSQEDGLLRLKERFPRSFEDPCLYSDVAQILGSRTFRLVARRFIQELFQDVDYEELYQEAQCILGLQQDQAQQDKNS</sequence>
<dbReference type="STRING" id="307972.A0A2G8LH81"/>
<dbReference type="GO" id="GO:0031932">
    <property type="term" value="C:TORC2 complex"/>
    <property type="evidence" value="ECO:0007669"/>
    <property type="project" value="InterPro"/>
</dbReference>
<gene>
    <name evidence="1" type="ORF">BSL78_03461</name>
</gene>
<dbReference type="GO" id="GO:0038203">
    <property type="term" value="P:TORC2 signaling"/>
    <property type="evidence" value="ECO:0007669"/>
    <property type="project" value="TreeGrafter"/>
</dbReference>
<reference evidence="1 2" key="1">
    <citation type="journal article" date="2017" name="PLoS Biol.">
        <title>The sea cucumber genome provides insights into morphological evolution and visceral regeneration.</title>
        <authorList>
            <person name="Zhang X."/>
            <person name="Sun L."/>
            <person name="Yuan J."/>
            <person name="Sun Y."/>
            <person name="Gao Y."/>
            <person name="Zhang L."/>
            <person name="Li S."/>
            <person name="Dai H."/>
            <person name="Hamel J.F."/>
            <person name="Liu C."/>
            <person name="Yu Y."/>
            <person name="Liu S."/>
            <person name="Lin W."/>
            <person name="Guo K."/>
            <person name="Jin S."/>
            <person name="Xu P."/>
            <person name="Storey K.B."/>
            <person name="Huan P."/>
            <person name="Zhang T."/>
            <person name="Zhou Y."/>
            <person name="Zhang J."/>
            <person name="Lin C."/>
            <person name="Li X."/>
            <person name="Xing L."/>
            <person name="Huo D."/>
            <person name="Sun M."/>
            <person name="Wang L."/>
            <person name="Mercier A."/>
            <person name="Li F."/>
            <person name="Yang H."/>
            <person name="Xiang J."/>
        </authorList>
    </citation>
    <scope>NUCLEOTIDE SEQUENCE [LARGE SCALE GENOMIC DNA]</scope>
    <source>
        <strain evidence="1">Shaxun</strain>
        <tissue evidence="1">Muscle</tissue>
    </source>
</reference>
<accession>A0A2G8LH81</accession>
<evidence type="ECO:0000313" key="2">
    <source>
        <dbReference type="Proteomes" id="UP000230750"/>
    </source>
</evidence>
<proteinExistence type="predicted"/>
<evidence type="ECO:0000313" key="1">
    <source>
        <dbReference type="EMBL" id="PIK59606.1"/>
    </source>
</evidence>
<dbReference type="AlphaFoldDB" id="A0A2G8LH81"/>
<dbReference type="Proteomes" id="UP000230750">
    <property type="component" value="Unassembled WGS sequence"/>
</dbReference>
<keyword evidence="2" id="KW-1185">Reference proteome</keyword>
<organism evidence="1 2">
    <name type="scientific">Stichopus japonicus</name>
    <name type="common">Sea cucumber</name>
    <dbReference type="NCBI Taxonomy" id="307972"/>
    <lineage>
        <taxon>Eukaryota</taxon>
        <taxon>Metazoa</taxon>
        <taxon>Echinodermata</taxon>
        <taxon>Eleutherozoa</taxon>
        <taxon>Echinozoa</taxon>
        <taxon>Holothuroidea</taxon>
        <taxon>Aspidochirotacea</taxon>
        <taxon>Aspidochirotida</taxon>
        <taxon>Stichopodidae</taxon>
        <taxon>Apostichopus</taxon>
    </lineage>
</organism>
<dbReference type="PANTHER" id="PTHR13298:SF11">
    <property type="entry name" value="RAPAMYCIN-INSENSITIVE COMPANION OF MTOR"/>
    <property type="match status" value="1"/>
</dbReference>
<protein>
    <submittedName>
        <fullName evidence="1">Putative rapamycin-insensitive companion of mTOR</fullName>
    </submittedName>
</protein>
<dbReference type="GO" id="GO:0051897">
    <property type="term" value="P:positive regulation of phosphatidylinositol 3-kinase/protein kinase B signal transduction"/>
    <property type="evidence" value="ECO:0007669"/>
    <property type="project" value="TreeGrafter"/>
</dbReference>
<name>A0A2G8LH81_STIJA</name>
<dbReference type="OrthoDB" id="271111at2759"/>
<dbReference type="PANTHER" id="PTHR13298">
    <property type="entry name" value="CYTOSOLIC REGULATOR PIANISSIMO"/>
    <property type="match status" value="1"/>
</dbReference>
<dbReference type="GO" id="GO:0043539">
    <property type="term" value="F:protein serine/threonine kinase activator activity"/>
    <property type="evidence" value="ECO:0007669"/>
    <property type="project" value="TreeGrafter"/>
</dbReference>
<dbReference type="InterPro" id="IPR028268">
    <property type="entry name" value="Pianissimo_fam"/>
</dbReference>
<dbReference type="EMBL" id="MRZV01000078">
    <property type="protein sequence ID" value="PIK59606.1"/>
    <property type="molecule type" value="Genomic_DNA"/>
</dbReference>